<dbReference type="VEuPathDB" id="TriTrypDB:TcCLB.507809.50"/>
<dbReference type="VEuPathDB" id="TriTrypDB:TcG_05720"/>
<dbReference type="AlphaFoldDB" id="A0A2V2VZ23"/>
<reference evidence="2 3" key="1">
    <citation type="journal article" date="2018" name="Microb. Genom.">
        <title>Expanding an expanded genome: long-read sequencing of Trypanosoma cruzi.</title>
        <authorList>
            <person name="Berna L."/>
            <person name="Rodriguez M."/>
            <person name="Chiribao M.L."/>
            <person name="Parodi-Talice A."/>
            <person name="Pita S."/>
            <person name="Rijo G."/>
            <person name="Alvarez-Valin F."/>
            <person name="Robello C."/>
        </authorList>
    </citation>
    <scope>NUCLEOTIDE SEQUENCE [LARGE SCALE GENOMIC DNA]</scope>
    <source>
        <strain evidence="2 3">TCC</strain>
    </source>
</reference>
<dbReference type="VEuPathDB" id="TriTrypDB:BCY84_10643"/>
<proteinExistence type="predicted"/>
<dbReference type="VEuPathDB" id="TriTrypDB:TCDM_14310"/>
<dbReference type="VEuPathDB" id="TriTrypDB:TcBrA4_0113530"/>
<dbReference type="VEuPathDB" id="TriTrypDB:TcYC6_0065770"/>
<feature type="compositionally biased region" description="Basic and acidic residues" evidence="1">
    <location>
        <begin position="30"/>
        <end position="48"/>
    </location>
</feature>
<dbReference type="VEuPathDB" id="TriTrypDB:C4B63_31g107"/>
<sequence>MASMRRSSGRGGRGVRVADDVVHVAGEVETEGKFVNEAERDSETRNDETLASERGTPSPAQERSLRAANSVMAPPPRFSEVSPASKEGTHSSRKRFRRADSPQEGEGEGEEEAEAQEPQMRHTIADSCCSATSAITRGRPSGNMMYEDEGFFHDLSAMQPLRIHLGVCPLPGDATTARTTSISSSLLTEGETSTTALLLEPRKFFTLPEEKGGKDIVGWAAAFPSVAVELPGEGVYNNASVSVTVMLAP</sequence>
<evidence type="ECO:0000313" key="2">
    <source>
        <dbReference type="EMBL" id="PWV00469.1"/>
    </source>
</evidence>
<name>A0A2V2VZ23_TRYCR</name>
<dbReference type="VEuPathDB" id="TriTrypDB:Tc_MARK_8946"/>
<dbReference type="VEuPathDB" id="TriTrypDB:TCSYLVIO_010566"/>
<dbReference type="VEuPathDB" id="TriTrypDB:TcCL_NonESM03622"/>
<evidence type="ECO:0000256" key="1">
    <source>
        <dbReference type="SAM" id="MobiDB-lite"/>
    </source>
</evidence>
<dbReference type="OrthoDB" id="251544at2759"/>
<feature type="compositionally biased region" description="Acidic residues" evidence="1">
    <location>
        <begin position="103"/>
        <end position="115"/>
    </location>
</feature>
<dbReference type="VEuPathDB" id="TriTrypDB:TcCLB.511661.70"/>
<feature type="region of interest" description="Disordered" evidence="1">
    <location>
        <begin position="25"/>
        <end position="121"/>
    </location>
</feature>
<organism evidence="2 3">
    <name type="scientific">Trypanosoma cruzi</name>
    <dbReference type="NCBI Taxonomy" id="5693"/>
    <lineage>
        <taxon>Eukaryota</taxon>
        <taxon>Discoba</taxon>
        <taxon>Euglenozoa</taxon>
        <taxon>Kinetoplastea</taxon>
        <taxon>Metakinetoplastina</taxon>
        <taxon>Trypanosomatida</taxon>
        <taxon>Trypanosomatidae</taxon>
        <taxon>Trypanosoma</taxon>
        <taxon>Schizotrypanum</taxon>
    </lineage>
</organism>
<accession>A0A2V2VZ23</accession>
<dbReference type="VEuPathDB" id="TriTrypDB:ECC02_000801"/>
<evidence type="ECO:0000313" key="3">
    <source>
        <dbReference type="Proteomes" id="UP000246078"/>
    </source>
</evidence>
<feature type="region of interest" description="Disordered" evidence="1">
    <location>
        <begin position="1"/>
        <end position="20"/>
    </location>
</feature>
<dbReference type="Proteomes" id="UP000246078">
    <property type="component" value="Unassembled WGS sequence"/>
</dbReference>
<comment type="caution">
    <text evidence="2">The sequence shown here is derived from an EMBL/GenBank/DDBJ whole genome shotgun (WGS) entry which is preliminary data.</text>
</comment>
<protein>
    <submittedName>
        <fullName evidence="2">Uncharacterized protein</fullName>
    </submittedName>
</protein>
<dbReference type="EMBL" id="PRFC01000206">
    <property type="protein sequence ID" value="PWV00469.1"/>
    <property type="molecule type" value="Genomic_DNA"/>
</dbReference>
<dbReference type="VEuPathDB" id="TriTrypDB:C3747_206g12"/>
<gene>
    <name evidence="2" type="ORF">C3747_206g12</name>
</gene>